<dbReference type="Proteomes" id="UP000217895">
    <property type="component" value="Plasmid Plasmid1 dna"/>
</dbReference>
<reference evidence="2 3" key="1">
    <citation type="submission" date="2017-06" db="EMBL/GenBank/DDBJ databases">
        <title>Genome sequencing of cyanobaciteial culture collection at National Institute for Environmental Studies (NIES).</title>
        <authorList>
            <person name="Hirose Y."/>
            <person name="Shimura Y."/>
            <person name="Fujisawa T."/>
            <person name="Nakamura Y."/>
            <person name="Kawachi M."/>
        </authorList>
    </citation>
    <scope>NUCLEOTIDE SEQUENCE [LARGE SCALE GENOMIC DNA]</scope>
    <source>
        <strain evidence="2 3">NIES-2135</strain>
        <plasmid evidence="3">Plasmid Plasmid1 dna</plasmid>
    </source>
</reference>
<accession>A0A1Z4JR62</accession>
<evidence type="ECO:0000313" key="2">
    <source>
        <dbReference type="EMBL" id="BAY59200.1"/>
    </source>
</evidence>
<proteinExistence type="predicted"/>
<gene>
    <name evidence="2" type="ORF">NIES2135_60770</name>
</gene>
<evidence type="ECO:0000256" key="1">
    <source>
        <dbReference type="SAM" id="SignalP"/>
    </source>
</evidence>
<keyword evidence="2" id="KW-0614">Plasmid</keyword>
<name>A0A1Z4JR62_LEPBY</name>
<sequence length="318" mass="35260">MALLNWHRITPVVALLAMFSFHSPAAAEPQVSLEDVRHYLAGISTRSLPNVRSQVDHQALVKTLKQHDSTTAWYIGQWATEDGFVAVYPATKPGKVCLITKSRSTVAYADGKTEGAVIRTSNPLFTNERQQFLRYAASDLFIPVQYRGKSFLVWGLYDPNKARSRFLTLAFQNVPPDLNTFLPSGRTADAIKAQFSAAGCSANVNQPAMMPQANKPSGMIQVIDGITIAVVPKKANQFDIQISNNTTSDFGIFPNRIVAFDRNKRRIPVQFSSLVHGTVVRPGGVLRATIRANRSPMWIQIPEATPQRRMFNFQTPTS</sequence>
<keyword evidence="3" id="KW-1185">Reference proteome</keyword>
<feature type="chain" id="PRO_5011112910" evidence="1">
    <location>
        <begin position="28"/>
        <end position="318"/>
    </location>
</feature>
<geneLocation type="plasmid" evidence="2">
    <name>plasmid1</name>
</geneLocation>
<keyword evidence="1" id="KW-0732">Signal</keyword>
<protein>
    <submittedName>
        <fullName evidence="2">Uncharacterized protein</fullName>
    </submittedName>
</protein>
<dbReference type="AlphaFoldDB" id="A0A1Z4JR62"/>
<dbReference type="EMBL" id="AP018204">
    <property type="protein sequence ID" value="BAY59200.1"/>
    <property type="molecule type" value="Genomic_DNA"/>
</dbReference>
<feature type="signal peptide" evidence="1">
    <location>
        <begin position="1"/>
        <end position="27"/>
    </location>
</feature>
<evidence type="ECO:0000313" key="3">
    <source>
        <dbReference type="Proteomes" id="UP000217895"/>
    </source>
</evidence>
<organism evidence="2 3">
    <name type="scientific">Leptolyngbya boryana NIES-2135</name>
    <dbReference type="NCBI Taxonomy" id="1973484"/>
    <lineage>
        <taxon>Bacteria</taxon>
        <taxon>Bacillati</taxon>
        <taxon>Cyanobacteriota</taxon>
        <taxon>Cyanophyceae</taxon>
        <taxon>Leptolyngbyales</taxon>
        <taxon>Leptolyngbyaceae</taxon>
        <taxon>Leptolyngbya group</taxon>
        <taxon>Leptolyngbya</taxon>
    </lineage>
</organism>